<evidence type="ECO:0000256" key="1">
    <source>
        <dbReference type="SAM" id="MobiDB-lite"/>
    </source>
</evidence>
<evidence type="ECO:0000313" key="2">
    <source>
        <dbReference type="EMBL" id="KAJ7199032.1"/>
    </source>
</evidence>
<feature type="region of interest" description="Disordered" evidence="1">
    <location>
        <begin position="893"/>
        <end position="930"/>
    </location>
</feature>
<organism evidence="2 3">
    <name type="scientific">Mycena pura</name>
    <dbReference type="NCBI Taxonomy" id="153505"/>
    <lineage>
        <taxon>Eukaryota</taxon>
        <taxon>Fungi</taxon>
        <taxon>Dikarya</taxon>
        <taxon>Basidiomycota</taxon>
        <taxon>Agaricomycotina</taxon>
        <taxon>Agaricomycetes</taxon>
        <taxon>Agaricomycetidae</taxon>
        <taxon>Agaricales</taxon>
        <taxon>Marasmiineae</taxon>
        <taxon>Mycenaceae</taxon>
        <taxon>Mycena</taxon>
    </lineage>
</organism>
<reference evidence="2" key="1">
    <citation type="submission" date="2023-03" db="EMBL/GenBank/DDBJ databases">
        <title>Massive genome expansion in bonnet fungi (Mycena s.s.) driven by repeated elements and novel gene families across ecological guilds.</title>
        <authorList>
            <consortium name="Lawrence Berkeley National Laboratory"/>
            <person name="Harder C.B."/>
            <person name="Miyauchi S."/>
            <person name="Viragh M."/>
            <person name="Kuo A."/>
            <person name="Thoen E."/>
            <person name="Andreopoulos B."/>
            <person name="Lu D."/>
            <person name="Skrede I."/>
            <person name="Drula E."/>
            <person name="Henrissat B."/>
            <person name="Morin E."/>
            <person name="Kohler A."/>
            <person name="Barry K."/>
            <person name="LaButti K."/>
            <person name="Morin E."/>
            <person name="Salamov A."/>
            <person name="Lipzen A."/>
            <person name="Mereny Z."/>
            <person name="Hegedus B."/>
            <person name="Baldrian P."/>
            <person name="Stursova M."/>
            <person name="Weitz H."/>
            <person name="Taylor A."/>
            <person name="Grigoriev I.V."/>
            <person name="Nagy L.G."/>
            <person name="Martin F."/>
            <person name="Kauserud H."/>
        </authorList>
    </citation>
    <scope>NUCLEOTIDE SEQUENCE</scope>
    <source>
        <strain evidence="2">9144</strain>
    </source>
</reference>
<dbReference type="EMBL" id="JARJCW010000070">
    <property type="protein sequence ID" value="KAJ7199032.1"/>
    <property type="molecule type" value="Genomic_DNA"/>
</dbReference>
<feature type="region of interest" description="Disordered" evidence="1">
    <location>
        <begin position="1568"/>
        <end position="1590"/>
    </location>
</feature>
<protein>
    <submittedName>
        <fullName evidence="2">Uncharacterized protein</fullName>
    </submittedName>
</protein>
<feature type="compositionally biased region" description="Polar residues" evidence="1">
    <location>
        <begin position="93"/>
        <end position="114"/>
    </location>
</feature>
<feature type="region of interest" description="Disordered" evidence="1">
    <location>
        <begin position="145"/>
        <end position="170"/>
    </location>
</feature>
<keyword evidence="3" id="KW-1185">Reference proteome</keyword>
<comment type="caution">
    <text evidence="2">The sequence shown here is derived from an EMBL/GenBank/DDBJ whole genome shotgun (WGS) entry which is preliminary data.</text>
</comment>
<feature type="compositionally biased region" description="Basic and acidic residues" evidence="1">
    <location>
        <begin position="912"/>
        <end position="923"/>
    </location>
</feature>
<gene>
    <name evidence="2" type="ORF">GGX14DRAFT_401662</name>
</gene>
<feature type="compositionally biased region" description="Basic residues" evidence="1">
    <location>
        <begin position="1575"/>
        <end position="1584"/>
    </location>
</feature>
<accession>A0AAD6Y6D7</accession>
<evidence type="ECO:0000313" key="3">
    <source>
        <dbReference type="Proteomes" id="UP001219525"/>
    </source>
</evidence>
<name>A0AAD6Y6D7_9AGAR</name>
<feature type="region of interest" description="Disordered" evidence="1">
    <location>
        <begin position="1"/>
        <end position="127"/>
    </location>
</feature>
<feature type="compositionally biased region" description="Basic and acidic residues" evidence="1">
    <location>
        <begin position="82"/>
        <end position="92"/>
    </location>
</feature>
<proteinExistence type="predicted"/>
<sequence length="1873" mass="206249">MASTKPPLITWPSGVPLNPLSPAAAAQDVQCHDTSQWGAQSLPPPDAHLPLITVPSQATKRRSSPQAAARHERPPVPPARDNTWRQRYDSELARQSSKPTKSAVPSKSPSSHPSFQPPAPTCQSSRPLVQRDEPLTVIGTSFCGSTPTTSVAPNGVPKSSHGSQYPGAPAVPEEPRLSIWQYASSVTPGIKSRRCAPFLEMANRQEGSLPGSSAKSGTGKWELEGSRVQSGLRSLQNLSLLLLLPVPPWPPPAPSYLPASLPIPPEPPPVAHQKFLKVMLSSSASRQCLHRAALSCCVATQRLLQLRSEESPVGLLLTLLRRPPALSLPRPHKSDETPALLACQVPHDLPRAPPSAYQRTWAPPHPRTFPPAWCVSILSDVASPESLRTCARLRASARMLLVASMPICLRVLNCTPALPTRDRAASLCAHRQACASPPERACAPVVQLYVSVAASRRVKLLRCDKRAMEWGAPSGAAPRSNIRMNLLLVDLKNIAHDREEDNEDEELAILLPNTLHLFLRRAAWSRCDETRGLPQLQCVEAKYCCRSTPHCAERARLCCKLGARHELVSRIEHAAAAIAAIAAQPKENAREKLASGMVETVYKQLGVWATVKMRTDGHIASCTVFSPVWGAVPRLKSSEGEDFGQAQPRILEHCACSNQPPTPRILRARVELWLCSYVRRAAGGATAPECRSKGKMRNERIEVGKRSGTHLSYTVTHFRCASATRRCTRAARPCLMPASMGPPIRLRDPRIEEGTRVGRDVLMRPHRQIPSKIRQDHPSSRVSRARAILSRAPHRRFEHRRRGIDLVEERTEVARDTRDTPSAFPLHLYVPGVTRLAHAPVRIHLRWRRLTSCCLRLSLSASSTPHLSADETQRVHQPTIACACQRVQDGVPWTTRSRASNPRLPTPPAPDIKPHPTTDEPRRPLKPTSAPALARLATPALGKRVHAPSAHTRDHPWRSPWSGCLTNIRRYFRGSVQAHASSVAFTYAIVSHCRSDSVDTPHAPGTVRASDTRAPYRFAGGRPRAQAGIHSFASLPVSLRAPGRTHALLKSASAPPRILDLSRHLLQRRRARDVAMTRHSLPLPSLSPPSCSLCVLGVTRLGRTPVLACSCWRRSVSRCLQPGHPRSPSRRPALSPWVVLVTRHSNTSASCGVTDFIAIPQSSVSSGVPCVGVRSWSSAVASQRRYPNRRSGVRQLSSRARDVSLCAKVFNTLPCTGGPIGKSVTSGPLACRKLQLRTINALHLLSKWCKRALANEVRSAFWGSTSFQHSRFNLSRDRLLSKEKRGNENNEYRARRVAKNETDGLACVMRLYELYLAKAAQADFLSHTFSTSSPACVAAVLGQANTRRQYVARTACTSVPRASARHMHTPITPGKAMLALVSVSRGIELLRSDTKVSYDVCTWIEELRALGEAAVRWGAQTRRTANMGVTGYSVLSRSPGLRRSDTMAAASMSVSPLHVWVTSRPSMSVSRGIKPLRCDVSTAVSARHRPRTAAVPVYARRVHVTSPALPLLQSSRYARAFRLRRSRRSVAKVRTVPARHGTRALQHWMNRARTHRDRRVVERLPRLHSTPPIGSRRHCPRTAARRTGAAWPREEERLTRLHLILYLSSRELIQRGLPTISSAHDCKKDGKQYRRRTSCACFSQPRVAELQHKGCRSLSGGCVHTCANVCSPSWIKLPAAASLLRSLEPLHSDTRAAVPPVFSDESTANFSSCRVTARGLWAKEMSDVTAREKICRHNTRRYPPAHATLRAHSAIAQAPRTRALLMSCETQRSPGLLLQVVRAPVLAQTVYLHGRRRLRGPARSRASSPRAVATRWNVERRYWPQAAAAARGLMHRPARSQRSLRMEMSLANYMFALTVLDHTCAVPGSAAAG</sequence>
<dbReference type="Proteomes" id="UP001219525">
    <property type="component" value="Unassembled WGS sequence"/>
</dbReference>